<comment type="function">
    <text evidence="13">Transfers and isomerizes the ribose moiety from AdoMet to the 7-aminomethyl group of 7-deazaguanine (preQ1-tRNA) to give epoxyqueuosine (oQ-tRNA).</text>
</comment>
<dbReference type="InterPro" id="IPR042119">
    <property type="entry name" value="QueA_dom2"/>
</dbReference>
<dbReference type="OrthoDB" id="9805933at2"/>
<dbReference type="GO" id="GO:0051075">
    <property type="term" value="F:S-adenosylmethionine:tRNA ribosyltransferase-isomerase activity"/>
    <property type="evidence" value="ECO:0007669"/>
    <property type="project" value="UniProtKB-EC"/>
</dbReference>
<evidence type="ECO:0000256" key="13">
    <source>
        <dbReference type="HAMAP-Rule" id="MF_00113"/>
    </source>
</evidence>
<dbReference type="Gene3D" id="2.40.10.240">
    <property type="entry name" value="QueA-like"/>
    <property type="match status" value="1"/>
</dbReference>
<dbReference type="Pfam" id="PF02547">
    <property type="entry name" value="Queuosine_synth"/>
    <property type="match status" value="1"/>
</dbReference>
<dbReference type="EMBL" id="SMBZ01000027">
    <property type="protein sequence ID" value="TCV11587.1"/>
    <property type="molecule type" value="Genomic_DNA"/>
</dbReference>
<dbReference type="FunFam" id="3.40.1780.10:FF:000001">
    <property type="entry name" value="S-adenosylmethionine:tRNA ribosyltransferase-isomerase"/>
    <property type="match status" value="1"/>
</dbReference>
<evidence type="ECO:0000256" key="7">
    <source>
        <dbReference type="ARBA" id="ARBA00022785"/>
    </source>
</evidence>
<dbReference type="EC" id="2.4.99.17" evidence="10 13"/>
<comment type="caution">
    <text evidence="14">The sequence shown here is derived from an EMBL/GenBank/DDBJ whole genome shotgun (WGS) entry which is preliminary data.</text>
</comment>
<keyword evidence="15" id="KW-1185">Reference proteome</keyword>
<dbReference type="Proteomes" id="UP000295197">
    <property type="component" value="Unassembled WGS sequence"/>
</dbReference>
<keyword evidence="6 13" id="KW-0949">S-adenosyl-L-methionine</keyword>
<evidence type="ECO:0000256" key="1">
    <source>
        <dbReference type="ARBA" id="ARBA00004496"/>
    </source>
</evidence>
<keyword evidence="7 13" id="KW-0671">Queuosine biosynthesis</keyword>
<evidence type="ECO:0000256" key="2">
    <source>
        <dbReference type="ARBA" id="ARBA00004691"/>
    </source>
</evidence>
<evidence type="ECO:0000256" key="6">
    <source>
        <dbReference type="ARBA" id="ARBA00022691"/>
    </source>
</evidence>
<dbReference type="InterPro" id="IPR036100">
    <property type="entry name" value="QueA_sf"/>
</dbReference>
<dbReference type="NCBIfam" id="NF001140">
    <property type="entry name" value="PRK00147.1"/>
    <property type="match status" value="1"/>
</dbReference>
<reference evidence="14 15" key="1">
    <citation type="submission" date="2019-03" db="EMBL/GenBank/DDBJ databases">
        <title>Genomic Encyclopedia of Type Strains, Phase IV (KMG-IV): sequencing the most valuable type-strain genomes for metagenomic binning, comparative biology and taxonomic classification.</title>
        <authorList>
            <person name="Goeker M."/>
        </authorList>
    </citation>
    <scope>NUCLEOTIDE SEQUENCE [LARGE SCALE GENOMIC DNA]</scope>
    <source>
        <strain evidence="14 15">DSM 22362</strain>
    </source>
</reference>
<gene>
    <name evidence="13" type="primary">queA</name>
    <name evidence="14" type="ORF">EDC17_102744</name>
</gene>
<organism evidence="14 15">
    <name type="scientific">Sphingobacterium alimentarium</name>
    <dbReference type="NCBI Taxonomy" id="797292"/>
    <lineage>
        <taxon>Bacteria</taxon>
        <taxon>Pseudomonadati</taxon>
        <taxon>Bacteroidota</taxon>
        <taxon>Sphingobacteriia</taxon>
        <taxon>Sphingobacteriales</taxon>
        <taxon>Sphingobacteriaceae</taxon>
        <taxon>Sphingobacterium</taxon>
    </lineage>
</organism>
<sequence>MKLSQFKFNLPESLLANEPSEHRDEARLMVLHKDTGKIEHKIFKDVLDYFDDKDVMILNNTKVFPARMYGNKEKTGATIEVFLLRELNKELRLWDVLVDPARKIRVGNKLYFGDDDLLVAEVVDNTTSRGRTIRFLFDGTDEEFRRNIEILGETPLPKYIKRKATPEDKFRYQTIYAKNEGAVAAPTAGLHFSRELMKRLELKGIDFAEITLHVGLGTFRTVEVEDLTKHKMDSEQFIITDEAARTVNKAIENKRRVCAVGTTSMRAIESSVSADRRLKPASDWTSKFIYPPYDFSIANSMITNFHTPESTLLVMIAAFAGYENVMNAYEEAVKEKYKFYSYGDAMLII</sequence>
<keyword evidence="14" id="KW-0413">Isomerase</keyword>
<dbReference type="FunFam" id="2.40.10.240:FF:000002">
    <property type="entry name" value="S-adenosylmethionine:tRNA ribosyltransferase-isomerase"/>
    <property type="match status" value="1"/>
</dbReference>
<evidence type="ECO:0000256" key="9">
    <source>
        <dbReference type="ARBA" id="ARBA00061210"/>
    </source>
</evidence>
<comment type="subunit">
    <text evidence="3 13">Monomer.</text>
</comment>
<dbReference type="GO" id="GO:0005737">
    <property type="term" value="C:cytoplasm"/>
    <property type="evidence" value="ECO:0007669"/>
    <property type="project" value="UniProtKB-SubCell"/>
</dbReference>
<evidence type="ECO:0000256" key="10">
    <source>
        <dbReference type="ARBA" id="ARBA00066503"/>
    </source>
</evidence>
<dbReference type="PANTHER" id="PTHR30307">
    <property type="entry name" value="S-ADENOSYLMETHIONINE:TRNA RIBOSYLTRANSFERASE-ISOMERASE"/>
    <property type="match status" value="1"/>
</dbReference>
<evidence type="ECO:0000256" key="4">
    <source>
        <dbReference type="ARBA" id="ARBA00022490"/>
    </source>
</evidence>
<comment type="pathway">
    <text evidence="2 13">tRNA modification; tRNA-queuosine biosynthesis.</text>
</comment>
<dbReference type="SUPFAM" id="SSF111337">
    <property type="entry name" value="QueA-like"/>
    <property type="match status" value="1"/>
</dbReference>
<dbReference type="RefSeq" id="WP_132778066.1">
    <property type="nucleotide sequence ID" value="NZ_SMBZ01000027.1"/>
</dbReference>
<dbReference type="NCBIfam" id="TIGR00113">
    <property type="entry name" value="queA"/>
    <property type="match status" value="1"/>
</dbReference>
<dbReference type="GO" id="GO:0008616">
    <property type="term" value="P:tRNA queuosine(34) biosynthetic process"/>
    <property type="evidence" value="ECO:0007669"/>
    <property type="project" value="UniProtKB-UniRule"/>
</dbReference>
<comment type="similarity">
    <text evidence="9 13">Belongs to the QueA family.</text>
</comment>
<name>A0A4R3VS47_9SPHI</name>
<evidence type="ECO:0000256" key="8">
    <source>
        <dbReference type="ARBA" id="ARBA00052751"/>
    </source>
</evidence>
<comment type="subcellular location">
    <subcellularLocation>
        <location evidence="1 13">Cytoplasm</location>
    </subcellularLocation>
</comment>
<proteinExistence type="inferred from homology"/>
<dbReference type="UniPathway" id="UPA00392"/>
<evidence type="ECO:0000313" key="15">
    <source>
        <dbReference type="Proteomes" id="UP000295197"/>
    </source>
</evidence>
<evidence type="ECO:0000256" key="12">
    <source>
        <dbReference type="ARBA" id="ARBA00076160"/>
    </source>
</evidence>
<dbReference type="InterPro" id="IPR042118">
    <property type="entry name" value="QueA_dom1"/>
</dbReference>
<protein>
    <recommendedName>
        <fullName evidence="11 13">S-adenosylmethionine:tRNA ribosyltransferase-isomerase</fullName>
        <ecNumber evidence="10 13">2.4.99.17</ecNumber>
    </recommendedName>
    <alternativeName>
        <fullName evidence="12 13">Queuosine biosynthesis protein QueA</fullName>
    </alternativeName>
</protein>
<evidence type="ECO:0000256" key="3">
    <source>
        <dbReference type="ARBA" id="ARBA00011245"/>
    </source>
</evidence>
<comment type="catalytic activity">
    <reaction evidence="8 13">
        <text>7-aminomethyl-7-carbaguanosine(34) in tRNA + S-adenosyl-L-methionine = epoxyqueuosine(34) in tRNA + adenine + L-methionine + 2 H(+)</text>
        <dbReference type="Rhea" id="RHEA:32155"/>
        <dbReference type="Rhea" id="RHEA-COMP:10342"/>
        <dbReference type="Rhea" id="RHEA-COMP:18582"/>
        <dbReference type="ChEBI" id="CHEBI:15378"/>
        <dbReference type="ChEBI" id="CHEBI:16708"/>
        <dbReference type="ChEBI" id="CHEBI:57844"/>
        <dbReference type="ChEBI" id="CHEBI:59789"/>
        <dbReference type="ChEBI" id="CHEBI:82833"/>
        <dbReference type="ChEBI" id="CHEBI:194443"/>
        <dbReference type="EC" id="2.4.99.17"/>
    </reaction>
</comment>
<dbReference type="Gene3D" id="3.40.1780.10">
    <property type="entry name" value="QueA-like"/>
    <property type="match status" value="1"/>
</dbReference>
<dbReference type="AlphaFoldDB" id="A0A4R3VS47"/>
<keyword evidence="4 13" id="KW-0963">Cytoplasm</keyword>
<dbReference type="PANTHER" id="PTHR30307:SF0">
    <property type="entry name" value="S-ADENOSYLMETHIONINE:TRNA RIBOSYLTRANSFERASE-ISOMERASE"/>
    <property type="match status" value="1"/>
</dbReference>
<evidence type="ECO:0000313" key="14">
    <source>
        <dbReference type="EMBL" id="TCV11587.1"/>
    </source>
</evidence>
<evidence type="ECO:0000256" key="5">
    <source>
        <dbReference type="ARBA" id="ARBA00022679"/>
    </source>
</evidence>
<dbReference type="HAMAP" id="MF_00113">
    <property type="entry name" value="QueA"/>
    <property type="match status" value="1"/>
</dbReference>
<dbReference type="InterPro" id="IPR003699">
    <property type="entry name" value="QueA"/>
</dbReference>
<keyword evidence="5 13" id="KW-0808">Transferase</keyword>
<accession>A0A4R3VS47</accession>
<evidence type="ECO:0000256" key="11">
    <source>
        <dbReference type="ARBA" id="ARBA00069325"/>
    </source>
</evidence>